<dbReference type="InterPro" id="IPR053151">
    <property type="entry name" value="RNase_H-like"/>
</dbReference>
<evidence type="ECO:0000313" key="2">
    <source>
        <dbReference type="EMBL" id="MED6196894.1"/>
    </source>
</evidence>
<dbReference type="Gene3D" id="3.30.420.10">
    <property type="entry name" value="Ribonuclease H-like superfamily/Ribonuclease H"/>
    <property type="match status" value="1"/>
</dbReference>
<dbReference type="InterPro" id="IPR036397">
    <property type="entry name" value="RNaseH_sf"/>
</dbReference>
<comment type="caution">
    <text evidence="2">The sequence shown here is derived from an EMBL/GenBank/DDBJ whole genome shotgun (WGS) entry which is preliminary data.</text>
</comment>
<sequence length="113" mass="13174">MATREGELFAIWRGLMLASELDYKDVLCETDCHEAFILINDSVLSSFNEMSCLIRRIKDLLQRQWRVQIVLIQRTANRVADALAKFAICNGIHHADWLQPWDDLKVLLQHDIH</sequence>
<gene>
    <name evidence="2" type="ORF">PIB30_051597</name>
</gene>
<dbReference type="CDD" id="cd06222">
    <property type="entry name" value="RNase_H_like"/>
    <property type="match status" value="1"/>
</dbReference>
<dbReference type="Pfam" id="PF13456">
    <property type="entry name" value="RVT_3"/>
    <property type="match status" value="1"/>
</dbReference>
<feature type="domain" description="RNase H type-1" evidence="1">
    <location>
        <begin position="4"/>
        <end position="87"/>
    </location>
</feature>
<proteinExistence type="predicted"/>
<name>A0ABU6XFP1_9FABA</name>
<dbReference type="InterPro" id="IPR002156">
    <property type="entry name" value="RNaseH_domain"/>
</dbReference>
<dbReference type="InterPro" id="IPR044730">
    <property type="entry name" value="RNase_H-like_dom_plant"/>
</dbReference>
<dbReference type="PANTHER" id="PTHR47723">
    <property type="entry name" value="OS05G0353850 PROTEIN"/>
    <property type="match status" value="1"/>
</dbReference>
<accession>A0ABU6XFP1</accession>
<dbReference type="InterPro" id="IPR012337">
    <property type="entry name" value="RNaseH-like_sf"/>
</dbReference>
<dbReference type="Proteomes" id="UP001341840">
    <property type="component" value="Unassembled WGS sequence"/>
</dbReference>
<evidence type="ECO:0000313" key="3">
    <source>
        <dbReference type="Proteomes" id="UP001341840"/>
    </source>
</evidence>
<dbReference type="PANTHER" id="PTHR47723:SF19">
    <property type="entry name" value="POLYNUCLEOTIDYL TRANSFERASE, RIBONUCLEASE H-LIKE SUPERFAMILY PROTEIN"/>
    <property type="match status" value="1"/>
</dbReference>
<organism evidence="2 3">
    <name type="scientific">Stylosanthes scabra</name>
    <dbReference type="NCBI Taxonomy" id="79078"/>
    <lineage>
        <taxon>Eukaryota</taxon>
        <taxon>Viridiplantae</taxon>
        <taxon>Streptophyta</taxon>
        <taxon>Embryophyta</taxon>
        <taxon>Tracheophyta</taxon>
        <taxon>Spermatophyta</taxon>
        <taxon>Magnoliopsida</taxon>
        <taxon>eudicotyledons</taxon>
        <taxon>Gunneridae</taxon>
        <taxon>Pentapetalae</taxon>
        <taxon>rosids</taxon>
        <taxon>fabids</taxon>
        <taxon>Fabales</taxon>
        <taxon>Fabaceae</taxon>
        <taxon>Papilionoideae</taxon>
        <taxon>50 kb inversion clade</taxon>
        <taxon>dalbergioids sensu lato</taxon>
        <taxon>Dalbergieae</taxon>
        <taxon>Pterocarpus clade</taxon>
        <taxon>Stylosanthes</taxon>
    </lineage>
</organism>
<dbReference type="EMBL" id="JASCZI010211815">
    <property type="protein sequence ID" value="MED6196894.1"/>
    <property type="molecule type" value="Genomic_DNA"/>
</dbReference>
<evidence type="ECO:0000259" key="1">
    <source>
        <dbReference type="Pfam" id="PF13456"/>
    </source>
</evidence>
<dbReference type="SUPFAM" id="SSF53098">
    <property type="entry name" value="Ribonuclease H-like"/>
    <property type="match status" value="1"/>
</dbReference>
<keyword evidence="3" id="KW-1185">Reference proteome</keyword>
<protein>
    <recommendedName>
        <fullName evidence="1">RNase H type-1 domain-containing protein</fullName>
    </recommendedName>
</protein>
<reference evidence="2 3" key="1">
    <citation type="journal article" date="2023" name="Plants (Basel)">
        <title>Bridging the Gap: Combining Genomics and Transcriptomics Approaches to Understand Stylosanthes scabra, an Orphan Legume from the Brazilian Caatinga.</title>
        <authorList>
            <person name="Ferreira-Neto J.R.C."/>
            <person name="da Silva M.D."/>
            <person name="Binneck E."/>
            <person name="de Melo N.F."/>
            <person name="da Silva R.H."/>
            <person name="de Melo A.L.T.M."/>
            <person name="Pandolfi V."/>
            <person name="Bustamante F.O."/>
            <person name="Brasileiro-Vidal A.C."/>
            <person name="Benko-Iseppon A.M."/>
        </authorList>
    </citation>
    <scope>NUCLEOTIDE SEQUENCE [LARGE SCALE GENOMIC DNA]</scope>
    <source>
        <tissue evidence="2">Leaves</tissue>
    </source>
</reference>